<evidence type="ECO:0000256" key="6">
    <source>
        <dbReference type="ARBA" id="ARBA00023136"/>
    </source>
</evidence>
<dbReference type="AlphaFoldDB" id="A0A9E7D5J0"/>
<keyword evidence="4 7" id="KW-0812">Transmembrane</keyword>
<evidence type="ECO:0000256" key="7">
    <source>
        <dbReference type="RuleBase" id="RU000320"/>
    </source>
</evidence>
<feature type="transmembrane region" description="Helical" evidence="9">
    <location>
        <begin position="313"/>
        <end position="330"/>
    </location>
</feature>
<feature type="transmembrane region" description="Helical" evidence="9">
    <location>
        <begin position="445"/>
        <end position="463"/>
    </location>
</feature>
<dbReference type="PANTHER" id="PTHR42703">
    <property type="entry name" value="NADH DEHYDROGENASE"/>
    <property type="match status" value="1"/>
</dbReference>
<accession>A0A9E7D5J0</accession>
<sequence length="558" mass="58761">MTPALDHLAILPIVLPLAVGALMLLFDERRRRLKMTLSLATVFALLAIAVTMVVMVGLPTGDRWSTLIVYPLGNWPPPFGIVLVVDRLAALMLLVTAVLGCTTLLFALARWHTAGPRFHTLFLLLLTGLNGAFLTGDLFNLFVFFEILLAASYGLVLHGSGTARVRAGLHYIPINLVASSLFLVGVAVIYGVTGTLNMADLSRIVPTLAPESRTLMEAGAAVLGIAFLVKAGMWPLSFWLPTTYAAACAPVAAMFAIMTKVGIYVILRLFLLCFGDEAGASADFGADWLYYGGMATLLFGGIGVLASQSMQRLGGYSVLISSGTLLAAIGTGNSAVISGALYYLVASTFAISAYFLLVELIERGQAAGADVLAVTLEIFGDPEEDIEDEDEEVGVAIPATIAVLGGGFVACTAVLAGLPPLSGFIGKFAMLSALLNEAGEIPFDHWLFVALLMLSGLATLIAMTRNGIRTLWVPAETDIPRVRAIEAIPVGVLLLLCAVMTFAGGPTMRYMEATAQILYWPSEYARDVLGSQPAGHSTSDSRASGHGPSGVDTTGATP</sequence>
<dbReference type="NCBIfam" id="NF009309">
    <property type="entry name" value="PRK12666.1"/>
    <property type="match status" value="1"/>
</dbReference>
<keyword evidence="3" id="KW-1003">Cell membrane</keyword>
<feature type="transmembrane region" description="Helical" evidence="9">
    <location>
        <begin position="238"/>
        <end position="258"/>
    </location>
</feature>
<comment type="subcellular location">
    <subcellularLocation>
        <location evidence="1">Cell membrane</location>
        <topology evidence="1">Multi-pass membrane protein</topology>
    </subcellularLocation>
    <subcellularLocation>
        <location evidence="7">Membrane</location>
        <topology evidence="7">Multi-pass membrane protein</topology>
    </subcellularLocation>
</comment>
<evidence type="ECO:0000256" key="1">
    <source>
        <dbReference type="ARBA" id="ARBA00004651"/>
    </source>
</evidence>
<protein>
    <submittedName>
        <fullName evidence="11">Monovalent cation/H+ antiporter subunit D</fullName>
    </submittedName>
</protein>
<feature type="transmembrane region" description="Helical" evidence="9">
    <location>
        <begin position="6"/>
        <end position="25"/>
    </location>
</feature>
<evidence type="ECO:0000313" key="12">
    <source>
        <dbReference type="Proteomes" id="UP000831684"/>
    </source>
</evidence>
<feature type="domain" description="NADH:quinone oxidoreductase/Mrp antiporter transmembrane" evidence="10">
    <location>
        <begin position="136"/>
        <end position="436"/>
    </location>
</feature>
<proteinExistence type="inferred from homology"/>
<gene>
    <name evidence="11" type="ORF">K9D25_12975</name>
</gene>
<keyword evidence="5 9" id="KW-1133">Transmembrane helix</keyword>
<evidence type="ECO:0000256" key="4">
    <source>
        <dbReference type="ARBA" id="ARBA00022692"/>
    </source>
</evidence>
<feature type="transmembrane region" description="Helical" evidence="9">
    <location>
        <begin position="79"/>
        <end position="109"/>
    </location>
</feature>
<evidence type="ECO:0000259" key="10">
    <source>
        <dbReference type="Pfam" id="PF00361"/>
    </source>
</evidence>
<dbReference type="Proteomes" id="UP000831684">
    <property type="component" value="Chromosome"/>
</dbReference>
<dbReference type="RefSeq" id="WP_244375776.1">
    <property type="nucleotide sequence ID" value="NZ_CP083239.1"/>
</dbReference>
<keyword evidence="6 9" id="KW-0472">Membrane</keyword>
<evidence type="ECO:0000313" key="11">
    <source>
        <dbReference type="EMBL" id="UOK69666.1"/>
    </source>
</evidence>
<evidence type="ECO:0000256" key="9">
    <source>
        <dbReference type="SAM" id="Phobius"/>
    </source>
</evidence>
<dbReference type="KEGG" id="apol:K9D25_12975"/>
<dbReference type="GO" id="GO:0005886">
    <property type="term" value="C:plasma membrane"/>
    <property type="evidence" value="ECO:0007669"/>
    <property type="project" value="UniProtKB-SubCell"/>
</dbReference>
<evidence type="ECO:0000256" key="8">
    <source>
        <dbReference type="SAM" id="MobiDB-lite"/>
    </source>
</evidence>
<dbReference type="EMBL" id="CP083239">
    <property type="protein sequence ID" value="UOK69666.1"/>
    <property type="molecule type" value="Genomic_DNA"/>
</dbReference>
<evidence type="ECO:0000256" key="2">
    <source>
        <dbReference type="ARBA" id="ARBA00005346"/>
    </source>
</evidence>
<feature type="transmembrane region" description="Helical" evidence="9">
    <location>
        <begin position="121"/>
        <end position="151"/>
    </location>
</feature>
<evidence type="ECO:0000256" key="3">
    <source>
        <dbReference type="ARBA" id="ARBA00022475"/>
    </source>
</evidence>
<feature type="transmembrane region" description="Helical" evidence="9">
    <location>
        <begin position="37"/>
        <end position="59"/>
    </location>
</feature>
<dbReference type="Pfam" id="PF00361">
    <property type="entry name" value="Proton_antipo_M"/>
    <property type="match status" value="1"/>
</dbReference>
<feature type="transmembrane region" description="Helical" evidence="9">
    <location>
        <begin position="214"/>
        <end position="232"/>
    </location>
</feature>
<dbReference type="InterPro" id="IPR001750">
    <property type="entry name" value="ND/Mrp_TM"/>
</dbReference>
<organism evidence="11 12">
    <name type="scientific">Ancylobacter polymorphus</name>
    <dbReference type="NCBI Taxonomy" id="223390"/>
    <lineage>
        <taxon>Bacteria</taxon>
        <taxon>Pseudomonadati</taxon>
        <taxon>Pseudomonadota</taxon>
        <taxon>Alphaproteobacteria</taxon>
        <taxon>Hyphomicrobiales</taxon>
        <taxon>Xanthobacteraceae</taxon>
        <taxon>Ancylobacter</taxon>
    </lineage>
</organism>
<feature type="transmembrane region" description="Helical" evidence="9">
    <location>
        <begin position="171"/>
        <end position="193"/>
    </location>
</feature>
<feature type="transmembrane region" description="Helical" evidence="9">
    <location>
        <begin position="401"/>
        <end position="425"/>
    </location>
</feature>
<dbReference type="PANTHER" id="PTHR42703:SF1">
    <property type="entry name" value="NA(+)_H(+) ANTIPORTER SUBUNIT D1"/>
    <property type="match status" value="1"/>
</dbReference>
<feature type="region of interest" description="Disordered" evidence="8">
    <location>
        <begin position="531"/>
        <end position="558"/>
    </location>
</feature>
<comment type="similarity">
    <text evidence="2">Belongs to the CPA3 antiporters (TC 2.A.63) subunit D family.</text>
</comment>
<evidence type="ECO:0000256" key="5">
    <source>
        <dbReference type="ARBA" id="ARBA00022989"/>
    </source>
</evidence>
<name>A0A9E7D5J0_9HYPH</name>
<feature type="transmembrane region" description="Helical" evidence="9">
    <location>
        <begin position="288"/>
        <end position="306"/>
    </location>
</feature>
<feature type="transmembrane region" description="Helical" evidence="9">
    <location>
        <begin position="336"/>
        <end position="357"/>
    </location>
</feature>
<feature type="transmembrane region" description="Helical" evidence="9">
    <location>
        <begin position="484"/>
        <end position="503"/>
    </location>
</feature>
<dbReference type="InterPro" id="IPR050586">
    <property type="entry name" value="CPA3_Na-H_Antiporter_D"/>
</dbReference>
<reference evidence="11" key="1">
    <citation type="submission" date="2021-09" db="EMBL/GenBank/DDBJ databases">
        <title>Network and meta-omics reveal the key degrader and cooperation patterns in an efficient 1,4-dioxane-degrading microbial community.</title>
        <authorList>
            <person name="Dai C."/>
        </authorList>
    </citation>
    <scope>NUCLEOTIDE SEQUENCE</scope>
    <source>
        <strain evidence="11">ZM13</strain>
    </source>
</reference>